<dbReference type="SUPFAM" id="SSF88713">
    <property type="entry name" value="Glycoside hydrolase/deacetylase"/>
    <property type="match status" value="1"/>
</dbReference>
<dbReference type="AlphaFoldDB" id="A0A285UQ68"/>
<dbReference type="Pfam" id="PF01522">
    <property type="entry name" value="Polysacc_deac_1"/>
    <property type="match status" value="1"/>
</dbReference>
<evidence type="ECO:0000256" key="3">
    <source>
        <dbReference type="ARBA" id="ARBA00020071"/>
    </source>
</evidence>
<sequence>MSKALIANPPKWPNGARCAVCFSFDMDVESLLHINHPDTARSRIAVSSALRYGPNVAIPRLIDIFARFDMRQTIFTPGWCIETYPDAVKALMDAGHEIAHHGWLHERPYNLTRSDEERVLDRAIEAFRKVTNTEPEGYRAPAYALSEHTPELLLDRGIRYDASLMGDDVPYILDTARGDLIELPADYAMDDWIQYVNMKEFGFSMQIQSPEQAMRLFRAEFDAAWKHGGLWVSIWHPFVSGRLARADAMLELIEYMHQKGDVWFAPMRVIATHIRGLIDRGEWAPRRERVPHWEQPVPHLVEPARKI</sequence>
<keyword evidence="7" id="KW-1185">Reference proteome</keyword>
<dbReference type="InterPro" id="IPR002509">
    <property type="entry name" value="NODB_dom"/>
</dbReference>
<evidence type="ECO:0000256" key="4">
    <source>
        <dbReference type="ARBA" id="ARBA00032976"/>
    </source>
</evidence>
<proteinExistence type="inferred from homology"/>
<organism evidence="6 7">
    <name type="scientific">Rhizobium subbaraonis</name>
    <dbReference type="NCBI Taxonomy" id="908946"/>
    <lineage>
        <taxon>Bacteria</taxon>
        <taxon>Pseudomonadati</taxon>
        <taxon>Pseudomonadota</taxon>
        <taxon>Alphaproteobacteria</taxon>
        <taxon>Hyphomicrobiales</taxon>
        <taxon>Rhizobiaceae</taxon>
        <taxon>Rhizobium/Agrobacterium group</taxon>
        <taxon>Rhizobium</taxon>
    </lineage>
</organism>
<dbReference type="Proteomes" id="UP000219167">
    <property type="component" value="Unassembled WGS sequence"/>
</dbReference>
<dbReference type="EMBL" id="OBQD01000012">
    <property type="protein sequence ID" value="SOC44055.1"/>
    <property type="molecule type" value="Genomic_DNA"/>
</dbReference>
<dbReference type="Gene3D" id="3.20.20.370">
    <property type="entry name" value="Glycoside hydrolase/deacetylase"/>
    <property type="match status" value="1"/>
</dbReference>
<name>A0A285UQ68_9HYPH</name>
<evidence type="ECO:0000313" key="6">
    <source>
        <dbReference type="EMBL" id="SOC44055.1"/>
    </source>
</evidence>
<dbReference type="GO" id="GO:0016810">
    <property type="term" value="F:hydrolase activity, acting on carbon-nitrogen (but not peptide) bonds"/>
    <property type="evidence" value="ECO:0007669"/>
    <property type="project" value="InterPro"/>
</dbReference>
<comment type="function">
    <text evidence="1">Is involved in generating a small heat-stable compound (Nod), an acylated oligomer of N-acetylglucosamine, that stimulates mitosis in various plant protoplasts.</text>
</comment>
<dbReference type="PANTHER" id="PTHR47561">
    <property type="entry name" value="POLYSACCHARIDE DEACETYLASE FAMILY PROTEIN (AFU_ORTHOLOGUE AFUA_6G05030)"/>
    <property type="match status" value="1"/>
</dbReference>
<evidence type="ECO:0000256" key="1">
    <source>
        <dbReference type="ARBA" id="ARBA00003236"/>
    </source>
</evidence>
<dbReference type="GO" id="GO:0005975">
    <property type="term" value="P:carbohydrate metabolic process"/>
    <property type="evidence" value="ECO:0007669"/>
    <property type="project" value="InterPro"/>
</dbReference>
<dbReference type="RefSeq" id="WP_210202001.1">
    <property type="nucleotide sequence ID" value="NZ_OBQD01000012.1"/>
</dbReference>
<gene>
    <name evidence="6" type="ORF">SAMN05892877_11247</name>
</gene>
<feature type="domain" description="NodB homology" evidence="5">
    <location>
        <begin position="44"/>
        <end position="265"/>
    </location>
</feature>
<comment type="similarity">
    <text evidence="2">Belongs to the polysaccharide deacetylase family.</text>
</comment>
<evidence type="ECO:0000256" key="2">
    <source>
        <dbReference type="ARBA" id="ARBA00010973"/>
    </source>
</evidence>
<reference evidence="6 7" key="1">
    <citation type="submission" date="2017-08" db="EMBL/GenBank/DDBJ databases">
        <authorList>
            <person name="de Groot N.N."/>
        </authorList>
    </citation>
    <scope>NUCLEOTIDE SEQUENCE [LARGE SCALE GENOMIC DNA]</scope>
    <source>
        <strain evidence="6 7">JC85</strain>
    </source>
</reference>
<dbReference type="CDD" id="cd10938">
    <property type="entry name" value="CE4_HpPgdA_like"/>
    <property type="match status" value="1"/>
</dbReference>
<dbReference type="InterPro" id="IPR037950">
    <property type="entry name" value="PgdA-like"/>
</dbReference>
<dbReference type="InterPro" id="IPR011330">
    <property type="entry name" value="Glyco_hydro/deAcase_b/a-brl"/>
</dbReference>
<protein>
    <recommendedName>
        <fullName evidence="3">Chitooligosaccharide deacetylase</fullName>
    </recommendedName>
    <alternativeName>
        <fullName evidence="4">Nodulation protein B</fullName>
    </alternativeName>
</protein>
<evidence type="ECO:0000313" key="7">
    <source>
        <dbReference type="Proteomes" id="UP000219167"/>
    </source>
</evidence>
<evidence type="ECO:0000259" key="5">
    <source>
        <dbReference type="PROSITE" id="PS51677"/>
    </source>
</evidence>
<dbReference type="PANTHER" id="PTHR47561:SF1">
    <property type="entry name" value="POLYSACCHARIDE DEACETYLASE FAMILY PROTEIN (AFU_ORTHOLOGUE AFUA_6G05030)"/>
    <property type="match status" value="1"/>
</dbReference>
<accession>A0A285UQ68</accession>
<dbReference type="PROSITE" id="PS51677">
    <property type="entry name" value="NODB"/>
    <property type="match status" value="1"/>
</dbReference>